<organism evidence="2 3">
    <name type="scientific">Bernardetia litoralis (strain ATCC 23117 / DSM 6794 / NBRC 15988 / NCIMB 1366 / Fx l1 / Sio-4)</name>
    <name type="common">Flexibacter litoralis</name>
    <dbReference type="NCBI Taxonomy" id="880071"/>
    <lineage>
        <taxon>Bacteria</taxon>
        <taxon>Pseudomonadati</taxon>
        <taxon>Bacteroidota</taxon>
        <taxon>Cytophagia</taxon>
        <taxon>Cytophagales</taxon>
        <taxon>Bernardetiaceae</taxon>
        <taxon>Bernardetia</taxon>
    </lineage>
</organism>
<feature type="transmembrane region" description="Helical" evidence="1">
    <location>
        <begin position="37"/>
        <end position="54"/>
    </location>
</feature>
<keyword evidence="1" id="KW-0472">Membrane</keyword>
<dbReference type="EMBL" id="CP003345">
    <property type="protein sequence ID" value="AFM04043.1"/>
    <property type="molecule type" value="Genomic_DNA"/>
</dbReference>
<proteinExistence type="predicted"/>
<dbReference type="KEGG" id="fli:Fleli_1629"/>
<reference evidence="3" key="1">
    <citation type="submission" date="2012-06" db="EMBL/GenBank/DDBJ databases">
        <title>The complete genome of Flexibacter litoralis DSM 6794.</title>
        <authorList>
            <person name="Lucas S."/>
            <person name="Copeland A."/>
            <person name="Lapidus A."/>
            <person name="Glavina del Rio T."/>
            <person name="Dalin E."/>
            <person name="Tice H."/>
            <person name="Bruce D."/>
            <person name="Goodwin L."/>
            <person name="Pitluck S."/>
            <person name="Peters L."/>
            <person name="Ovchinnikova G."/>
            <person name="Lu M."/>
            <person name="Kyrpides N."/>
            <person name="Mavromatis K."/>
            <person name="Ivanova N."/>
            <person name="Brettin T."/>
            <person name="Detter J.C."/>
            <person name="Han C."/>
            <person name="Larimer F."/>
            <person name="Land M."/>
            <person name="Hauser L."/>
            <person name="Markowitz V."/>
            <person name="Cheng J.-F."/>
            <person name="Hugenholtz P."/>
            <person name="Woyke T."/>
            <person name="Wu D."/>
            <person name="Spring S."/>
            <person name="Lang E."/>
            <person name="Kopitz M."/>
            <person name="Brambilla E."/>
            <person name="Klenk H.-P."/>
            <person name="Eisen J.A."/>
        </authorList>
    </citation>
    <scope>NUCLEOTIDE SEQUENCE [LARGE SCALE GENOMIC DNA]</scope>
    <source>
        <strain evidence="3">ATCC 23117 / DSM 6794 / NBRC 15988 / NCIMB 1366 / Sio-4</strain>
    </source>
</reference>
<accession>I4AJA8</accession>
<evidence type="ECO:0000313" key="3">
    <source>
        <dbReference type="Proteomes" id="UP000006054"/>
    </source>
</evidence>
<gene>
    <name evidence="2" type="ordered locus">Fleli_1629</name>
</gene>
<dbReference type="AlphaFoldDB" id="I4AJA8"/>
<protein>
    <submittedName>
        <fullName evidence="2">Uncharacterized protein</fullName>
    </submittedName>
</protein>
<name>I4AJA8_BERLS</name>
<evidence type="ECO:0000313" key="2">
    <source>
        <dbReference type="EMBL" id="AFM04043.1"/>
    </source>
</evidence>
<dbReference type="Proteomes" id="UP000006054">
    <property type="component" value="Chromosome"/>
</dbReference>
<keyword evidence="1" id="KW-0812">Transmembrane</keyword>
<sequence length="56" mass="6505">MSFKDTIYPKVVKKSIKIEFTYSTPNFGKDSTNSAKIIQLIKICLICLFWQFLLSL</sequence>
<keyword evidence="1" id="KW-1133">Transmembrane helix</keyword>
<keyword evidence="3" id="KW-1185">Reference proteome</keyword>
<evidence type="ECO:0000256" key="1">
    <source>
        <dbReference type="SAM" id="Phobius"/>
    </source>
</evidence>
<dbReference type="HOGENOM" id="CLU_3007657_0_0_10"/>